<keyword evidence="1" id="KW-0175">Coiled coil</keyword>
<dbReference type="InterPro" id="IPR051144">
    <property type="entry name" value="Formin_homology_domain"/>
</dbReference>
<dbReference type="PANTHER" id="PTHR45733">
    <property type="entry name" value="FORMIN-J"/>
    <property type="match status" value="1"/>
</dbReference>
<comment type="caution">
    <text evidence="2">The sequence shown here is derived from an EMBL/GenBank/DDBJ whole genome shotgun (WGS) entry which is preliminary data.</text>
</comment>
<dbReference type="Gene3D" id="1.20.58.2220">
    <property type="entry name" value="Formin, FH2 domain"/>
    <property type="match status" value="1"/>
</dbReference>
<dbReference type="Proteomes" id="UP000288805">
    <property type="component" value="Unassembled WGS sequence"/>
</dbReference>
<dbReference type="PANTHER" id="PTHR45733:SF8">
    <property type="entry name" value="FORMIN-J"/>
    <property type="match status" value="1"/>
</dbReference>
<gene>
    <name evidence="2" type="primary">FH17</name>
    <name evidence="2" type="ORF">CK203_090730</name>
</gene>
<organism evidence="2 3">
    <name type="scientific">Vitis vinifera</name>
    <name type="common">Grape</name>
    <dbReference type="NCBI Taxonomy" id="29760"/>
    <lineage>
        <taxon>Eukaryota</taxon>
        <taxon>Viridiplantae</taxon>
        <taxon>Streptophyta</taxon>
        <taxon>Embryophyta</taxon>
        <taxon>Tracheophyta</taxon>
        <taxon>Spermatophyta</taxon>
        <taxon>Magnoliopsida</taxon>
        <taxon>eudicotyledons</taxon>
        <taxon>Gunneridae</taxon>
        <taxon>Pentapetalae</taxon>
        <taxon>rosids</taxon>
        <taxon>Vitales</taxon>
        <taxon>Vitaceae</taxon>
        <taxon>Viteae</taxon>
        <taxon>Vitis</taxon>
    </lineage>
</organism>
<protein>
    <submittedName>
        <fullName evidence="2">Formin-like protein 17</fullName>
    </submittedName>
</protein>
<dbReference type="EMBL" id="QGNW01002193">
    <property type="protein sequence ID" value="RVW23502.1"/>
    <property type="molecule type" value="Genomic_DNA"/>
</dbReference>
<feature type="coiled-coil region" evidence="1">
    <location>
        <begin position="94"/>
        <end position="128"/>
    </location>
</feature>
<proteinExistence type="predicted"/>
<sequence length="142" mass="16193">MLSQRFPHLYGMAAHRNGTVEEMWDQNVGQGDLELDMIGFRKEGGISLIGVSCVGCEEETVNHIPQTLYSGKSPMGYDMCFVVSTLLNFVRMFTRAHEENCKQLEFERKKAQKEAESEKIKINHKQESEHLVRTSIKSGNIK</sequence>
<reference evidence="2 3" key="1">
    <citation type="journal article" date="2018" name="PLoS Genet.">
        <title>Population sequencing reveals clonal diversity and ancestral inbreeding in the grapevine cultivar Chardonnay.</title>
        <authorList>
            <person name="Roach M.J."/>
            <person name="Johnson D.L."/>
            <person name="Bohlmann J."/>
            <person name="van Vuuren H.J."/>
            <person name="Jones S.J."/>
            <person name="Pretorius I.S."/>
            <person name="Schmidt S.A."/>
            <person name="Borneman A.R."/>
        </authorList>
    </citation>
    <scope>NUCLEOTIDE SEQUENCE [LARGE SCALE GENOMIC DNA]</scope>
    <source>
        <strain evidence="3">cv. Chardonnay</strain>
        <tissue evidence="2">Leaf</tissue>
    </source>
</reference>
<evidence type="ECO:0000313" key="2">
    <source>
        <dbReference type="EMBL" id="RVW23502.1"/>
    </source>
</evidence>
<dbReference type="InterPro" id="IPR042201">
    <property type="entry name" value="FH2_Formin_sf"/>
</dbReference>
<evidence type="ECO:0000313" key="3">
    <source>
        <dbReference type="Proteomes" id="UP000288805"/>
    </source>
</evidence>
<evidence type="ECO:0000256" key="1">
    <source>
        <dbReference type="SAM" id="Coils"/>
    </source>
</evidence>
<name>A0A438CJX9_VITVI</name>
<accession>A0A438CJX9</accession>
<dbReference type="SUPFAM" id="SSF101447">
    <property type="entry name" value="Formin homology 2 domain (FH2 domain)"/>
    <property type="match status" value="1"/>
</dbReference>
<dbReference type="AlphaFoldDB" id="A0A438CJX9"/>